<evidence type="ECO:0000313" key="5">
    <source>
        <dbReference type="Proteomes" id="UP000770015"/>
    </source>
</evidence>
<protein>
    <submittedName>
        <fullName evidence="4">Isoflavone reductase</fullName>
    </submittedName>
</protein>
<proteinExistence type="predicted"/>
<keyword evidence="5" id="KW-1185">Reference proteome</keyword>
<dbReference type="EMBL" id="JAGSXJ010000001">
    <property type="protein sequence ID" value="KAH6697516.1"/>
    <property type="molecule type" value="Genomic_DNA"/>
</dbReference>
<evidence type="ECO:0000256" key="2">
    <source>
        <dbReference type="ARBA" id="ARBA00023002"/>
    </source>
</evidence>
<feature type="domain" description="NmrA-like" evidence="3">
    <location>
        <begin position="5"/>
        <end position="235"/>
    </location>
</feature>
<dbReference type="Pfam" id="PF05368">
    <property type="entry name" value="NmrA"/>
    <property type="match status" value="1"/>
</dbReference>
<name>A0A9P9ADF6_9PEZI</name>
<reference evidence="4" key="1">
    <citation type="journal article" date="2021" name="Nat. Commun.">
        <title>Genetic determinants of endophytism in the Arabidopsis root mycobiome.</title>
        <authorList>
            <person name="Mesny F."/>
            <person name="Miyauchi S."/>
            <person name="Thiergart T."/>
            <person name="Pickel B."/>
            <person name="Atanasova L."/>
            <person name="Karlsson M."/>
            <person name="Huettel B."/>
            <person name="Barry K.W."/>
            <person name="Haridas S."/>
            <person name="Chen C."/>
            <person name="Bauer D."/>
            <person name="Andreopoulos W."/>
            <person name="Pangilinan J."/>
            <person name="LaButti K."/>
            <person name="Riley R."/>
            <person name="Lipzen A."/>
            <person name="Clum A."/>
            <person name="Drula E."/>
            <person name="Henrissat B."/>
            <person name="Kohler A."/>
            <person name="Grigoriev I.V."/>
            <person name="Martin F.M."/>
            <person name="Hacquard S."/>
        </authorList>
    </citation>
    <scope>NUCLEOTIDE SEQUENCE</scope>
    <source>
        <strain evidence="4">MPI-SDFR-AT-0117</strain>
    </source>
</reference>
<dbReference type="PANTHER" id="PTHR47706">
    <property type="entry name" value="NMRA-LIKE FAMILY PROTEIN"/>
    <property type="match status" value="1"/>
</dbReference>
<dbReference type="CDD" id="cd05259">
    <property type="entry name" value="PCBER_SDR_a"/>
    <property type="match status" value="1"/>
</dbReference>
<comment type="caution">
    <text evidence="4">The sequence shown here is derived from an EMBL/GenBank/DDBJ whole genome shotgun (WGS) entry which is preliminary data.</text>
</comment>
<gene>
    <name evidence="4" type="ORF">F5X68DRAFT_5182</name>
</gene>
<dbReference type="SUPFAM" id="SSF51735">
    <property type="entry name" value="NAD(P)-binding Rossmann-fold domains"/>
    <property type="match status" value="1"/>
</dbReference>
<dbReference type="PANTHER" id="PTHR47706:SF9">
    <property type="entry name" value="NMRA-LIKE DOMAIN-CONTAINING PROTEIN-RELATED"/>
    <property type="match status" value="1"/>
</dbReference>
<keyword evidence="1" id="KW-0521">NADP</keyword>
<dbReference type="GO" id="GO:0016491">
    <property type="term" value="F:oxidoreductase activity"/>
    <property type="evidence" value="ECO:0007669"/>
    <property type="project" value="UniProtKB-KW"/>
</dbReference>
<evidence type="ECO:0000256" key="1">
    <source>
        <dbReference type="ARBA" id="ARBA00022857"/>
    </source>
</evidence>
<accession>A0A9P9ADF6</accession>
<dbReference type="InterPro" id="IPR036291">
    <property type="entry name" value="NAD(P)-bd_dom_sf"/>
</dbReference>
<keyword evidence="2" id="KW-0560">Oxidoreductase</keyword>
<dbReference type="Proteomes" id="UP000770015">
    <property type="component" value="Unassembled WGS sequence"/>
</dbReference>
<evidence type="ECO:0000313" key="4">
    <source>
        <dbReference type="EMBL" id="KAH6697516.1"/>
    </source>
</evidence>
<sequence>MSLTNVTVVGASGNAGSAILPTLVKSGLTITALSRESSSATFPEGVKVVKTDFSPESLQRALTGQDAVVSMIPIVALAEQQKLAEAALAAGVKLFVPSEYGSDTTNEAVLAAVPFFQAKKDALDWLKSKEDQMAWTALFTGPFFDWGLKMGMMGLDRAAGTVKLIDDGKARFTASTVGQIARALVAILKNPDQVSNKLIFVESFTVTQAEVVAAIEKVTGEKYTVLPVSSQALREQGYKQMQEGDIMGGGGLLIMALILGEGGLEDHSHIEGGMWNARLGLENEDLEEVLKATLEV</sequence>
<dbReference type="Gene3D" id="3.40.50.720">
    <property type="entry name" value="NAD(P)-binding Rossmann-like Domain"/>
    <property type="match status" value="1"/>
</dbReference>
<dbReference type="InterPro" id="IPR045312">
    <property type="entry name" value="PCBER-like"/>
</dbReference>
<evidence type="ECO:0000259" key="3">
    <source>
        <dbReference type="Pfam" id="PF05368"/>
    </source>
</evidence>
<dbReference type="InterPro" id="IPR051609">
    <property type="entry name" value="NmrA/Isoflavone_reductase-like"/>
</dbReference>
<dbReference type="OrthoDB" id="9984533at2759"/>
<organism evidence="4 5">
    <name type="scientific">Plectosphaerella plurivora</name>
    <dbReference type="NCBI Taxonomy" id="936078"/>
    <lineage>
        <taxon>Eukaryota</taxon>
        <taxon>Fungi</taxon>
        <taxon>Dikarya</taxon>
        <taxon>Ascomycota</taxon>
        <taxon>Pezizomycotina</taxon>
        <taxon>Sordariomycetes</taxon>
        <taxon>Hypocreomycetidae</taxon>
        <taxon>Glomerellales</taxon>
        <taxon>Plectosphaerellaceae</taxon>
        <taxon>Plectosphaerella</taxon>
    </lineage>
</organism>
<dbReference type="InterPro" id="IPR008030">
    <property type="entry name" value="NmrA-like"/>
</dbReference>
<dbReference type="AlphaFoldDB" id="A0A9P9ADF6"/>